<dbReference type="EMBL" id="JAUOTP010000003">
    <property type="protein sequence ID" value="MDO6414157.1"/>
    <property type="molecule type" value="Genomic_DNA"/>
</dbReference>
<organism evidence="6 7">
    <name type="scientific">Sphingomonas natans</name>
    <dbReference type="NCBI Taxonomy" id="3063330"/>
    <lineage>
        <taxon>Bacteria</taxon>
        <taxon>Pseudomonadati</taxon>
        <taxon>Pseudomonadota</taxon>
        <taxon>Alphaproteobacteria</taxon>
        <taxon>Sphingomonadales</taxon>
        <taxon>Sphingomonadaceae</taxon>
        <taxon>Sphingomonas</taxon>
    </lineage>
</organism>
<dbReference type="Gene3D" id="1.20.1250.20">
    <property type="entry name" value="MFS general substrate transporter like domains"/>
    <property type="match status" value="1"/>
</dbReference>
<evidence type="ECO:0000256" key="1">
    <source>
        <dbReference type="ARBA" id="ARBA00022692"/>
    </source>
</evidence>
<dbReference type="Proteomes" id="UP001169764">
    <property type="component" value="Unassembled WGS sequence"/>
</dbReference>
<dbReference type="PROSITE" id="PS50850">
    <property type="entry name" value="MFS"/>
    <property type="match status" value="1"/>
</dbReference>
<feature type="transmembrane region" description="Helical" evidence="4">
    <location>
        <begin position="367"/>
        <end position="387"/>
    </location>
</feature>
<protein>
    <submittedName>
        <fullName evidence="6">MFS transporter</fullName>
    </submittedName>
</protein>
<feature type="transmembrane region" description="Helical" evidence="4">
    <location>
        <begin position="43"/>
        <end position="68"/>
    </location>
</feature>
<keyword evidence="7" id="KW-1185">Reference proteome</keyword>
<feature type="transmembrane region" description="Helical" evidence="4">
    <location>
        <begin position="220"/>
        <end position="242"/>
    </location>
</feature>
<evidence type="ECO:0000259" key="5">
    <source>
        <dbReference type="PROSITE" id="PS50850"/>
    </source>
</evidence>
<dbReference type="PROSITE" id="PS51257">
    <property type="entry name" value="PROKAR_LIPOPROTEIN"/>
    <property type="match status" value="1"/>
</dbReference>
<dbReference type="CDD" id="cd17324">
    <property type="entry name" value="MFS_NepI_like"/>
    <property type="match status" value="1"/>
</dbReference>
<dbReference type="RefSeq" id="WP_303541150.1">
    <property type="nucleotide sequence ID" value="NZ_JAUOTP010000003.1"/>
</dbReference>
<gene>
    <name evidence="6" type="ORF">Q4F19_07170</name>
</gene>
<accession>A0ABT8Y755</accession>
<dbReference type="InterPro" id="IPR011701">
    <property type="entry name" value="MFS"/>
</dbReference>
<feature type="transmembrane region" description="Helical" evidence="4">
    <location>
        <begin position="12"/>
        <end position="31"/>
    </location>
</feature>
<feature type="transmembrane region" description="Helical" evidence="4">
    <location>
        <begin position="288"/>
        <end position="314"/>
    </location>
</feature>
<dbReference type="Pfam" id="PF07690">
    <property type="entry name" value="MFS_1"/>
    <property type="match status" value="1"/>
</dbReference>
<proteinExistence type="predicted"/>
<evidence type="ECO:0000256" key="3">
    <source>
        <dbReference type="ARBA" id="ARBA00023136"/>
    </source>
</evidence>
<feature type="transmembrane region" description="Helical" evidence="4">
    <location>
        <begin position="249"/>
        <end position="268"/>
    </location>
</feature>
<keyword evidence="1 4" id="KW-0812">Transmembrane</keyword>
<reference evidence="6" key="1">
    <citation type="submission" date="2023-07" db="EMBL/GenBank/DDBJ databases">
        <authorList>
            <person name="Kim M."/>
        </authorList>
    </citation>
    <scope>NUCLEOTIDE SEQUENCE</scope>
    <source>
        <strain evidence="6">BIUV-7</strain>
    </source>
</reference>
<dbReference type="SUPFAM" id="SSF103473">
    <property type="entry name" value="MFS general substrate transporter"/>
    <property type="match status" value="1"/>
</dbReference>
<feature type="domain" description="Major facilitator superfamily (MFS) profile" evidence="5">
    <location>
        <begin position="14"/>
        <end position="393"/>
    </location>
</feature>
<feature type="transmembrane region" description="Helical" evidence="4">
    <location>
        <begin position="137"/>
        <end position="156"/>
    </location>
</feature>
<comment type="caution">
    <text evidence="6">The sequence shown here is derived from an EMBL/GenBank/DDBJ whole genome shotgun (WGS) entry which is preliminary data.</text>
</comment>
<evidence type="ECO:0000256" key="2">
    <source>
        <dbReference type="ARBA" id="ARBA00022989"/>
    </source>
</evidence>
<evidence type="ECO:0000313" key="7">
    <source>
        <dbReference type="Proteomes" id="UP001169764"/>
    </source>
</evidence>
<feature type="transmembrane region" description="Helical" evidence="4">
    <location>
        <begin position="80"/>
        <end position="99"/>
    </location>
</feature>
<name>A0ABT8Y755_9SPHN</name>
<dbReference type="InterPro" id="IPR020846">
    <property type="entry name" value="MFS_dom"/>
</dbReference>
<evidence type="ECO:0000256" key="4">
    <source>
        <dbReference type="SAM" id="Phobius"/>
    </source>
</evidence>
<feature type="transmembrane region" description="Helical" evidence="4">
    <location>
        <begin position="342"/>
        <end position="361"/>
    </location>
</feature>
<keyword evidence="3 4" id="KW-0472">Membrane</keyword>
<evidence type="ECO:0000313" key="6">
    <source>
        <dbReference type="EMBL" id="MDO6414157.1"/>
    </source>
</evidence>
<feature type="transmembrane region" description="Helical" evidence="4">
    <location>
        <begin position="105"/>
        <end position="125"/>
    </location>
</feature>
<feature type="transmembrane region" description="Helical" evidence="4">
    <location>
        <begin position="162"/>
        <end position="183"/>
    </location>
</feature>
<keyword evidence="2 4" id="KW-1133">Transmembrane helix</keyword>
<dbReference type="PANTHER" id="PTHR42910">
    <property type="entry name" value="TRANSPORTER SCO4007-RELATED"/>
    <property type="match status" value="1"/>
</dbReference>
<sequence>MNSKTRGPGIGPALTAIFSVACGLMVANLYYAQALIGEIAPALGLHGGVAGLVVTSTQLGYGAGLFFVVSLADRVENKRLILLLTAGACCGLFGTWMAADAVSFLLFSFATGFCSVGAQIMVPLAAHLAPHDSRGRVVGNIMGGLITGIMLARPLANGLAAVAGWRAIFGVSALGMAALALLIARTVPERRPEPVLRYGQLLLSSLSLLVKTPAIRRRTAYQATMFATFNLFWTAVPLLLAGRFGLGQAGIALFALAGAGGALAAPIAGRLGDRGYVRAGTAAALASAIVAFLIAGWAAAAHALILLAAAAILLDAATQMNQVLGQRVLFSILPEARGRINAVYMTIVFLAGALGSTLATLSLDQGGWTATASLGAVSATAAFLLFLTERRPTIA</sequence>
<dbReference type="PANTHER" id="PTHR42910:SF1">
    <property type="entry name" value="MAJOR FACILITATOR SUPERFAMILY (MFS) PROFILE DOMAIN-CONTAINING PROTEIN"/>
    <property type="match status" value="1"/>
</dbReference>
<dbReference type="InterPro" id="IPR036259">
    <property type="entry name" value="MFS_trans_sf"/>
</dbReference>